<keyword evidence="3" id="KW-1185">Reference proteome</keyword>
<sequence>MSTFMKFGLFSLILLLAGCSQPESKPTPPVPAPTELIRSETFSPLGQSDSYDLTAVYQRYPYLSGPSYIDEAAVYFYASSEKDSSIFRYSLTDRRMEKLYSTSQTIYKLVGVGRQLFWIRYQDNGEDSNWTLEVMDLATGSLQQLDHGREPSRFYPDLQTTATHVSWIKHIKKNRQTQSLVQRYDAATGYVTTLKTLTLKETATRSGDYVQHLRDGDAGILLDQTTYKADEKTTTYTTLSGKAINKTAMPFDFAYGQHYLATGAEGSAGFQAHVSNHPSYRYKTPEPYYLIDGFCFLTPDHIVFREERDQLLYADLSNGTVVPLTDKEGEYSKPVFTNGQLGYSVVQDDGTVSFRIIQVNN</sequence>
<name>A0ABT6R4C5_9BACL</name>
<evidence type="ECO:0008006" key="4">
    <source>
        <dbReference type="Google" id="ProtNLM"/>
    </source>
</evidence>
<accession>A0ABT6R4C5</accession>
<dbReference type="Proteomes" id="UP001243286">
    <property type="component" value="Unassembled WGS sequence"/>
</dbReference>
<dbReference type="PROSITE" id="PS51257">
    <property type="entry name" value="PROKAR_LIPOPROTEIN"/>
    <property type="match status" value="1"/>
</dbReference>
<evidence type="ECO:0000313" key="2">
    <source>
        <dbReference type="EMBL" id="MDI3235807.1"/>
    </source>
</evidence>
<reference evidence="2 3" key="1">
    <citation type="submission" date="2023-04" db="EMBL/GenBank/DDBJ databases">
        <title>Antarctic isolates genomes.</title>
        <authorList>
            <person name="Dimov S.G."/>
        </authorList>
    </citation>
    <scope>NUCLEOTIDE SEQUENCE [LARGE SCALE GENOMIC DNA]</scope>
    <source>
        <strain evidence="2 3">AL19</strain>
    </source>
</reference>
<organism evidence="2 3">
    <name type="scientific">Exiguobacterium antarcticum</name>
    <dbReference type="NCBI Taxonomy" id="132920"/>
    <lineage>
        <taxon>Bacteria</taxon>
        <taxon>Bacillati</taxon>
        <taxon>Bacillota</taxon>
        <taxon>Bacilli</taxon>
        <taxon>Bacillales</taxon>
        <taxon>Bacillales Family XII. Incertae Sedis</taxon>
        <taxon>Exiguobacterium</taxon>
    </lineage>
</organism>
<evidence type="ECO:0000256" key="1">
    <source>
        <dbReference type="SAM" id="SignalP"/>
    </source>
</evidence>
<evidence type="ECO:0000313" key="3">
    <source>
        <dbReference type="Proteomes" id="UP001243286"/>
    </source>
</evidence>
<dbReference type="SUPFAM" id="SSF82171">
    <property type="entry name" value="DPP6 N-terminal domain-like"/>
    <property type="match status" value="1"/>
</dbReference>
<protein>
    <recommendedName>
        <fullName evidence="4">Lipoprotein</fullName>
    </recommendedName>
</protein>
<keyword evidence="1" id="KW-0732">Signal</keyword>
<proteinExistence type="predicted"/>
<feature type="signal peptide" evidence="1">
    <location>
        <begin position="1"/>
        <end position="22"/>
    </location>
</feature>
<comment type="caution">
    <text evidence="2">The sequence shown here is derived from an EMBL/GenBank/DDBJ whole genome shotgun (WGS) entry which is preliminary data.</text>
</comment>
<dbReference type="RefSeq" id="WP_282356807.1">
    <property type="nucleotide sequence ID" value="NZ_JASBQV010000021.1"/>
</dbReference>
<gene>
    <name evidence="2" type="ORF">QK289_12380</name>
</gene>
<dbReference type="EMBL" id="JASBQV010000021">
    <property type="protein sequence ID" value="MDI3235807.1"/>
    <property type="molecule type" value="Genomic_DNA"/>
</dbReference>
<feature type="chain" id="PRO_5045918368" description="Lipoprotein" evidence="1">
    <location>
        <begin position="23"/>
        <end position="361"/>
    </location>
</feature>